<keyword evidence="1" id="KW-0547">Nucleotide-binding</keyword>
<dbReference type="GO" id="GO:0003677">
    <property type="term" value="F:DNA binding"/>
    <property type="evidence" value="ECO:0007669"/>
    <property type="project" value="InterPro"/>
</dbReference>
<dbReference type="PRINTS" id="PR00038">
    <property type="entry name" value="HTHLUXR"/>
</dbReference>
<dbReference type="PANTHER" id="PTHR16305">
    <property type="entry name" value="TESTICULAR SOLUBLE ADENYLYL CYCLASE"/>
    <property type="match status" value="1"/>
</dbReference>
<dbReference type="PROSITE" id="PS50043">
    <property type="entry name" value="HTH_LUXR_2"/>
    <property type="match status" value="1"/>
</dbReference>
<dbReference type="Proteomes" id="UP000305906">
    <property type="component" value="Unassembled WGS sequence"/>
</dbReference>
<dbReference type="GO" id="GO:0005524">
    <property type="term" value="F:ATP binding"/>
    <property type="evidence" value="ECO:0007669"/>
    <property type="project" value="UniProtKB-KW"/>
</dbReference>
<comment type="caution">
    <text evidence="5">The sequence shown here is derived from an EMBL/GenBank/DDBJ whole genome shotgun (WGS) entry which is preliminary data.</text>
</comment>
<dbReference type="CDD" id="cd06170">
    <property type="entry name" value="LuxR_C_like"/>
    <property type="match status" value="1"/>
</dbReference>
<dbReference type="Pfam" id="PF00196">
    <property type="entry name" value="GerE"/>
    <property type="match status" value="1"/>
</dbReference>
<dbReference type="InterPro" id="IPR041664">
    <property type="entry name" value="AAA_16"/>
</dbReference>
<gene>
    <name evidence="5" type="ORF">FE633_01455</name>
</gene>
<dbReference type="SMART" id="SM00421">
    <property type="entry name" value="HTH_LUXR"/>
    <property type="match status" value="1"/>
</dbReference>
<dbReference type="GO" id="GO:0004016">
    <property type="term" value="F:adenylate cyclase activity"/>
    <property type="evidence" value="ECO:0007669"/>
    <property type="project" value="TreeGrafter"/>
</dbReference>
<dbReference type="SUPFAM" id="SSF52540">
    <property type="entry name" value="P-loop containing nucleoside triphosphate hydrolases"/>
    <property type="match status" value="1"/>
</dbReference>
<sequence length="979" mass="104329">MLGAPHPSRDREAAGRHGYPVLVERDREAAVLSGLAREVAAGMPGLVLVEGPVGIGKSALLDRLADEARDAGTQVLKARCTPLELDLPFGMVRQLFGGSLSGPGRPVPGDIPPDWQRLGLDPDALPGGADPAADVPHGTLLALYHSLCRMAMDHPLTVIVDDAHHADPASVRFLSCLARRLSGVPVLLALSRRTDTGVHTPQLDEIAAQSLCHSLRPRLLSDDGVAQLVRHMTGSGDDKEIPSDSLAVAGGNPLLVTTLVTALGPGDWPSATAGPADMDGRHVAVLREQVLRLLRRQSATTYAAVQAMAVLGEGAPPQTYARLARLDTPVFVQAVLALGSSGLVSATPDGRNWSFTHRLVRDAVLSDIPPEQRAERHRHSARLLLDNGASAKRVAEHLRMAPEPVTDSWLVAVLREAAREALLHNDPRRAIDLLKLCLSEDPDPAADAQVLFELGMAEAGVDVHASIRHLRLAADHLKDPQLRLTALTSVADGMLRAYRAPRTLRSQTAPRHHAVDDSDEPAMLREALRLLDSTTDPHSLRAEADNGHSLDLPGDTPGERAVLAMRAAIAVAWSRRVPEARAAARRVITRGIPACDSPTFVLSAATTLLFADRPDEAEPVFSQVRDASSHPDGPSQAAGMYAEASRRLGAFGEALATTGMILDPAPREHAQQLTALPAAVRVHTLLDQGDVAGAAATAVHAVPLPGMHTWQWDEYLCAQGRLDLEQGDPESALRDLLACGRSRRQWGSNPASSSWWFWAGKAHLARGDTLRARDHAEEAVAVARAADLPCALGMGLELLAASHDDRGAELPLLEEAVAALETSAAPLERARVRVAYGTALHTAGHTKDARSVLRRALETAYELGARGLYQQAHQALLATGARPRRPMMSGLGSLTPSELQVARQAAAGLSNLEIAELLFVTQRTVELHLTSVYRKLGVSGRRQLYTALEGARAERTTRKHGRGGAAGSAGAGAASEPRR</sequence>
<dbReference type="GO" id="GO:0005737">
    <property type="term" value="C:cytoplasm"/>
    <property type="evidence" value="ECO:0007669"/>
    <property type="project" value="TreeGrafter"/>
</dbReference>
<dbReference type="SUPFAM" id="SSF48452">
    <property type="entry name" value="TPR-like"/>
    <property type="match status" value="2"/>
</dbReference>
<feature type="domain" description="HTH luxR-type" evidence="4">
    <location>
        <begin position="887"/>
        <end position="952"/>
    </location>
</feature>
<dbReference type="InterPro" id="IPR027417">
    <property type="entry name" value="P-loop_NTPase"/>
</dbReference>
<dbReference type="InterPro" id="IPR036388">
    <property type="entry name" value="WH-like_DNA-bd_sf"/>
</dbReference>
<dbReference type="Gene3D" id="1.10.10.10">
    <property type="entry name" value="Winged helix-like DNA-binding domain superfamily/Winged helix DNA-binding domain"/>
    <property type="match status" value="1"/>
</dbReference>
<dbReference type="PROSITE" id="PS00622">
    <property type="entry name" value="HTH_LUXR_1"/>
    <property type="match status" value="1"/>
</dbReference>
<feature type="region of interest" description="Disordered" evidence="3">
    <location>
        <begin position="949"/>
        <end position="979"/>
    </location>
</feature>
<protein>
    <recommendedName>
        <fullName evidence="4">HTH luxR-type domain-containing protein</fullName>
    </recommendedName>
</protein>
<dbReference type="InterPro" id="IPR000792">
    <property type="entry name" value="Tscrpt_reg_LuxR_C"/>
</dbReference>
<dbReference type="InterPro" id="IPR011990">
    <property type="entry name" value="TPR-like_helical_dom_sf"/>
</dbReference>
<evidence type="ECO:0000313" key="6">
    <source>
        <dbReference type="Proteomes" id="UP000305906"/>
    </source>
</evidence>
<dbReference type="PANTHER" id="PTHR16305:SF35">
    <property type="entry name" value="TRANSCRIPTIONAL ACTIVATOR DOMAIN"/>
    <property type="match status" value="1"/>
</dbReference>
<organism evidence="5 6">
    <name type="scientific">Streptomyces montanus</name>
    <dbReference type="NCBI Taxonomy" id="2580423"/>
    <lineage>
        <taxon>Bacteria</taxon>
        <taxon>Bacillati</taxon>
        <taxon>Actinomycetota</taxon>
        <taxon>Actinomycetes</taxon>
        <taxon>Kitasatosporales</taxon>
        <taxon>Streptomycetaceae</taxon>
        <taxon>Streptomyces</taxon>
    </lineage>
</organism>
<dbReference type="InterPro" id="IPR016032">
    <property type="entry name" value="Sig_transdc_resp-reg_C-effctor"/>
</dbReference>
<evidence type="ECO:0000256" key="1">
    <source>
        <dbReference type="ARBA" id="ARBA00022741"/>
    </source>
</evidence>
<proteinExistence type="predicted"/>
<accession>A0A5R9G2H6</accession>
<dbReference type="Gene3D" id="1.25.40.10">
    <property type="entry name" value="Tetratricopeptide repeat domain"/>
    <property type="match status" value="1"/>
</dbReference>
<dbReference type="Pfam" id="PF13191">
    <property type="entry name" value="AAA_16"/>
    <property type="match status" value="1"/>
</dbReference>
<dbReference type="RefSeq" id="WP_138043160.1">
    <property type="nucleotide sequence ID" value="NZ_VBZC01000002.1"/>
</dbReference>
<dbReference type="GO" id="GO:0006355">
    <property type="term" value="P:regulation of DNA-templated transcription"/>
    <property type="evidence" value="ECO:0007669"/>
    <property type="project" value="InterPro"/>
</dbReference>
<dbReference type="AlphaFoldDB" id="A0A5R9G2H6"/>
<evidence type="ECO:0000313" key="5">
    <source>
        <dbReference type="EMBL" id="TLS47678.1"/>
    </source>
</evidence>
<reference evidence="5 6" key="1">
    <citation type="submission" date="2019-05" db="EMBL/GenBank/DDBJ databases">
        <title>Streptomyces sp. NEAU-C151, a novel actinomycete isolated from soil.</title>
        <authorList>
            <person name="Han L."/>
            <person name="Jiang H."/>
        </authorList>
    </citation>
    <scope>NUCLEOTIDE SEQUENCE [LARGE SCALE GENOMIC DNA]</scope>
    <source>
        <strain evidence="5 6">NEAU-C151</strain>
    </source>
</reference>
<dbReference type="EMBL" id="VBZC01000002">
    <property type="protein sequence ID" value="TLS47678.1"/>
    <property type="molecule type" value="Genomic_DNA"/>
</dbReference>
<name>A0A5R9G2H6_9ACTN</name>
<keyword evidence="2" id="KW-0067">ATP-binding</keyword>
<evidence type="ECO:0000256" key="2">
    <source>
        <dbReference type="ARBA" id="ARBA00022840"/>
    </source>
</evidence>
<evidence type="ECO:0000259" key="4">
    <source>
        <dbReference type="PROSITE" id="PS50043"/>
    </source>
</evidence>
<keyword evidence="6" id="KW-1185">Reference proteome</keyword>
<dbReference type="SUPFAM" id="SSF46894">
    <property type="entry name" value="C-terminal effector domain of the bipartite response regulators"/>
    <property type="match status" value="1"/>
</dbReference>
<evidence type="ECO:0000256" key="3">
    <source>
        <dbReference type="SAM" id="MobiDB-lite"/>
    </source>
</evidence>